<organism evidence="2 3">
    <name type="scientific">Pseudoduganella buxea</name>
    <dbReference type="NCBI Taxonomy" id="1949069"/>
    <lineage>
        <taxon>Bacteria</taxon>
        <taxon>Pseudomonadati</taxon>
        <taxon>Pseudomonadota</taxon>
        <taxon>Betaproteobacteria</taxon>
        <taxon>Burkholderiales</taxon>
        <taxon>Oxalobacteraceae</taxon>
        <taxon>Telluria group</taxon>
        <taxon>Pseudoduganella</taxon>
    </lineage>
</organism>
<keyword evidence="3" id="KW-1185">Reference proteome</keyword>
<sequence length="78" mass="8484">MRYQFPQARHDAAKPADEPSPARRHFLKAAPLGALALVAGQAPAAEAVAVAAPEAAPASRGYHETEHIRRYYQTAAYW</sequence>
<name>A0ABQ1KMQ2_9BURK</name>
<feature type="compositionally biased region" description="Basic and acidic residues" evidence="1">
    <location>
        <begin position="8"/>
        <end position="21"/>
    </location>
</feature>
<evidence type="ECO:0008006" key="4">
    <source>
        <dbReference type="Google" id="ProtNLM"/>
    </source>
</evidence>
<dbReference type="Proteomes" id="UP000622638">
    <property type="component" value="Unassembled WGS sequence"/>
</dbReference>
<dbReference type="EMBL" id="BMKG01000009">
    <property type="protein sequence ID" value="GGC02017.1"/>
    <property type="molecule type" value="Genomic_DNA"/>
</dbReference>
<protein>
    <recommendedName>
        <fullName evidence="4">Formate dehydrogenase</fullName>
    </recommendedName>
</protein>
<gene>
    <name evidence="2" type="ORF">GCM10011572_24920</name>
</gene>
<evidence type="ECO:0000256" key="1">
    <source>
        <dbReference type="SAM" id="MobiDB-lite"/>
    </source>
</evidence>
<dbReference type="InterPro" id="IPR006311">
    <property type="entry name" value="TAT_signal"/>
</dbReference>
<reference evidence="3" key="1">
    <citation type="journal article" date="2019" name="Int. J. Syst. Evol. Microbiol.">
        <title>The Global Catalogue of Microorganisms (GCM) 10K type strain sequencing project: providing services to taxonomists for standard genome sequencing and annotation.</title>
        <authorList>
            <consortium name="The Broad Institute Genomics Platform"/>
            <consortium name="The Broad Institute Genome Sequencing Center for Infectious Disease"/>
            <person name="Wu L."/>
            <person name="Ma J."/>
        </authorList>
    </citation>
    <scope>NUCLEOTIDE SEQUENCE [LARGE SCALE GENOMIC DNA]</scope>
    <source>
        <strain evidence="3">CGMCC 1.15931</strain>
    </source>
</reference>
<proteinExistence type="predicted"/>
<comment type="caution">
    <text evidence="2">The sequence shown here is derived from an EMBL/GenBank/DDBJ whole genome shotgun (WGS) entry which is preliminary data.</text>
</comment>
<evidence type="ECO:0000313" key="2">
    <source>
        <dbReference type="EMBL" id="GGC02017.1"/>
    </source>
</evidence>
<accession>A0ABQ1KMQ2</accession>
<feature type="region of interest" description="Disordered" evidence="1">
    <location>
        <begin position="1"/>
        <end position="21"/>
    </location>
</feature>
<dbReference type="PROSITE" id="PS51318">
    <property type="entry name" value="TAT"/>
    <property type="match status" value="1"/>
</dbReference>
<evidence type="ECO:0000313" key="3">
    <source>
        <dbReference type="Proteomes" id="UP000622638"/>
    </source>
</evidence>
<dbReference type="RefSeq" id="WP_188915975.1">
    <property type="nucleotide sequence ID" value="NZ_BMKG01000009.1"/>
</dbReference>